<proteinExistence type="predicted"/>
<dbReference type="InterPro" id="IPR029526">
    <property type="entry name" value="PGBD"/>
</dbReference>
<dbReference type="Pfam" id="PF13843">
    <property type="entry name" value="DDE_Tnp_1_7"/>
    <property type="match status" value="1"/>
</dbReference>
<keyword evidence="3" id="KW-1185">Reference proteome</keyword>
<comment type="caution">
    <text evidence="2">The sequence shown here is derived from an EMBL/GenBank/DDBJ whole genome shotgun (WGS) entry which is preliminary data.</text>
</comment>
<dbReference type="Proteomes" id="UP000801492">
    <property type="component" value="Unassembled WGS sequence"/>
</dbReference>
<accession>A0A8K0CGB8</accession>
<evidence type="ECO:0000313" key="3">
    <source>
        <dbReference type="Proteomes" id="UP000801492"/>
    </source>
</evidence>
<organism evidence="2 3">
    <name type="scientific">Ignelater luminosus</name>
    <name type="common">Cucubano</name>
    <name type="synonym">Pyrophorus luminosus</name>
    <dbReference type="NCBI Taxonomy" id="2038154"/>
    <lineage>
        <taxon>Eukaryota</taxon>
        <taxon>Metazoa</taxon>
        <taxon>Ecdysozoa</taxon>
        <taxon>Arthropoda</taxon>
        <taxon>Hexapoda</taxon>
        <taxon>Insecta</taxon>
        <taxon>Pterygota</taxon>
        <taxon>Neoptera</taxon>
        <taxon>Endopterygota</taxon>
        <taxon>Coleoptera</taxon>
        <taxon>Polyphaga</taxon>
        <taxon>Elateriformia</taxon>
        <taxon>Elateroidea</taxon>
        <taxon>Elateridae</taxon>
        <taxon>Agrypninae</taxon>
        <taxon>Pyrophorini</taxon>
        <taxon>Ignelater</taxon>
    </lineage>
</organism>
<feature type="non-terminal residue" evidence="2">
    <location>
        <position position="1"/>
    </location>
</feature>
<name>A0A8K0CGB8_IGNLU</name>
<gene>
    <name evidence="2" type="ORF">ILUMI_19413</name>
</gene>
<dbReference type="OrthoDB" id="5876240at2759"/>
<evidence type="ECO:0000313" key="2">
    <source>
        <dbReference type="EMBL" id="KAF2886760.1"/>
    </source>
</evidence>
<feature type="domain" description="PiggyBac transposable element-derived protein" evidence="1">
    <location>
        <begin position="2"/>
        <end position="65"/>
    </location>
</feature>
<dbReference type="AlphaFoldDB" id="A0A8K0CGB8"/>
<protein>
    <recommendedName>
        <fullName evidence="1">PiggyBac transposable element-derived protein domain-containing protein</fullName>
    </recommendedName>
</protein>
<evidence type="ECO:0000259" key="1">
    <source>
        <dbReference type="Pfam" id="PF13843"/>
    </source>
</evidence>
<sequence length="69" mass="8215">QRMYWSNDVDLGCPVVKVTMSQNRYLKMKSLLHFQDNSWTDENKNDKGFKIRLLITEIRAQFQKFGVFG</sequence>
<dbReference type="EMBL" id="VTPC01086516">
    <property type="protein sequence ID" value="KAF2886760.1"/>
    <property type="molecule type" value="Genomic_DNA"/>
</dbReference>
<reference evidence="2" key="1">
    <citation type="submission" date="2019-08" db="EMBL/GenBank/DDBJ databases">
        <title>The genome of the North American firefly Photinus pyralis.</title>
        <authorList>
            <consortium name="Photinus pyralis genome working group"/>
            <person name="Fallon T.R."/>
            <person name="Sander Lower S.E."/>
            <person name="Weng J.-K."/>
        </authorList>
    </citation>
    <scope>NUCLEOTIDE SEQUENCE</scope>
    <source>
        <strain evidence="2">TRF0915ILg1</strain>
        <tissue evidence="2">Whole body</tissue>
    </source>
</reference>